<dbReference type="EMBL" id="CALSDN010000006">
    <property type="protein sequence ID" value="CAH6721407.1"/>
    <property type="molecule type" value="Genomic_DNA"/>
</dbReference>
<evidence type="ECO:0000313" key="1">
    <source>
        <dbReference type="EMBL" id="CAH6721407.1"/>
    </source>
</evidence>
<name>A0ACA9Y999_9ASCO</name>
<dbReference type="Proteomes" id="UP001152531">
    <property type="component" value="Unassembled WGS sequence"/>
</dbReference>
<proteinExistence type="predicted"/>
<keyword evidence="2" id="KW-1185">Reference proteome</keyword>
<protein>
    <submittedName>
        <fullName evidence="1">Uncharacterized protein</fullName>
    </submittedName>
</protein>
<sequence>MEDQLNIPKRAVTTYRSSVEDGVDKDRSSEKLKVFRSKSSIIPGLYEKSLISYEDKEVTGKNNREAGDIRGSEVGEPQVPQNLSGQVESLFNGTLVSTASPDQIQRNSTVIIRPGLLSGDSSLPETPNFENRRYQLDAVSPLTDVNTEIDTESPSSPKPYDLNHLTELVPTRMSALVPDLYPGSENSILDPLRGNSIRKTNSIFKEHSAVSVQDKLNAITRNSTEDLFPETGSCKNSIGLGDDEDIKPFTTDRSPEGTKDEVQRNVSNKRKWFSIVSNIILSLTCVVLIIMVIIFIRGTEDSTFNFLDRMDGQTRNNFIDSIMKKYEAPHLDNRSDNFTLGANNSYTFKGVAYSPLNSMEPLCGTTLEDVEQDMMVLSTITNKIRTYGMQCNQNKFILETIESKKLDLVLSMGVWISSNETVNKQQLDLMKELLTMYPRKYFDSIMIGNEVLFREDKTTQELIDIIKQTKKFLKNIGLIDLPVGTSEIGSLVNGALLRECDIFGANIHPFFGGGLVEDATNWTIDFLKYQINPMNEKYNTKIVISEVGWPYKGGSYQASVANSTNFQAFLNQWVCQLKKFPDLDWFYFEAFDEPWKEMFYEGDNKWETEFGIFDRNRQMKPGIQFPQCSE</sequence>
<gene>
    <name evidence="1" type="ORF">CLIB1444_06S01464</name>
</gene>
<organism evidence="1 2">
    <name type="scientific">[Candida] jaroonii</name>
    <dbReference type="NCBI Taxonomy" id="467808"/>
    <lineage>
        <taxon>Eukaryota</taxon>
        <taxon>Fungi</taxon>
        <taxon>Dikarya</taxon>
        <taxon>Ascomycota</taxon>
        <taxon>Saccharomycotina</taxon>
        <taxon>Pichiomycetes</taxon>
        <taxon>Debaryomycetaceae</taxon>
        <taxon>Yamadazyma</taxon>
    </lineage>
</organism>
<reference evidence="1" key="1">
    <citation type="submission" date="2022-06" db="EMBL/GenBank/DDBJ databases">
        <authorList>
            <person name="Legras J.-L."/>
            <person name="Devillers H."/>
            <person name="Grondin C."/>
        </authorList>
    </citation>
    <scope>NUCLEOTIDE SEQUENCE</scope>
    <source>
        <strain evidence="1">CLIB 1444</strain>
    </source>
</reference>
<evidence type="ECO:0000313" key="2">
    <source>
        <dbReference type="Proteomes" id="UP001152531"/>
    </source>
</evidence>
<accession>A0ACA9Y999</accession>
<comment type="caution">
    <text evidence="1">The sequence shown here is derived from an EMBL/GenBank/DDBJ whole genome shotgun (WGS) entry which is preliminary data.</text>
</comment>